<accession>A0A0B2BZS5</accession>
<evidence type="ECO:0000313" key="3">
    <source>
        <dbReference type="Proteomes" id="UP000030988"/>
    </source>
</evidence>
<dbReference type="Pfam" id="PF00082">
    <property type="entry name" value="Peptidase_S8"/>
    <property type="match status" value="1"/>
</dbReference>
<gene>
    <name evidence="2" type="ORF">PK98_01240</name>
</gene>
<dbReference type="InterPro" id="IPR034074">
    <property type="entry name" value="Y4bN_pept_dom"/>
</dbReference>
<organism evidence="2 3">
    <name type="scientific">Croceibacterium mercuriale</name>
    <dbReference type="NCBI Taxonomy" id="1572751"/>
    <lineage>
        <taxon>Bacteria</taxon>
        <taxon>Pseudomonadati</taxon>
        <taxon>Pseudomonadota</taxon>
        <taxon>Alphaproteobacteria</taxon>
        <taxon>Sphingomonadales</taxon>
        <taxon>Erythrobacteraceae</taxon>
        <taxon>Croceibacterium</taxon>
    </lineage>
</organism>
<dbReference type="Proteomes" id="UP000030988">
    <property type="component" value="Unassembled WGS sequence"/>
</dbReference>
<dbReference type="AlphaFoldDB" id="A0A0B2BZS5"/>
<dbReference type="GO" id="GO:0004252">
    <property type="term" value="F:serine-type endopeptidase activity"/>
    <property type="evidence" value="ECO:0007669"/>
    <property type="project" value="InterPro"/>
</dbReference>
<dbReference type="SUPFAM" id="SSF52743">
    <property type="entry name" value="Subtilisin-like"/>
    <property type="match status" value="1"/>
</dbReference>
<evidence type="ECO:0000259" key="1">
    <source>
        <dbReference type="Pfam" id="PF00082"/>
    </source>
</evidence>
<dbReference type="Gene3D" id="3.40.50.200">
    <property type="entry name" value="Peptidase S8/S53 domain"/>
    <property type="match status" value="1"/>
</dbReference>
<keyword evidence="3" id="KW-1185">Reference proteome</keyword>
<comment type="caution">
    <text evidence="2">The sequence shown here is derived from an EMBL/GenBank/DDBJ whole genome shotgun (WGS) entry which is preliminary data.</text>
</comment>
<feature type="domain" description="Peptidase S8/S53" evidence="1">
    <location>
        <begin position="276"/>
        <end position="614"/>
    </location>
</feature>
<dbReference type="CDD" id="cd04847">
    <property type="entry name" value="Peptidases_S8_Subtilisin_like_2"/>
    <property type="match status" value="1"/>
</dbReference>
<name>A0A0B2BZS5_9SPHN</name>
<proteinExistence type="predicted"/>
<protein>
    <recommendedName>
        <fullName evidence="1">Peptidase S8/S53 domain-containing protein</fullName>
    </recommendedName>
</protein>
<dbReference type="GO" id="GO:0006508">
    <property type="term" value="P:proteolysis"/>
    <property type="evidence" value="ECO:0007669"/>
    <property type="project" value="InterPro"/>
</dbReference>
<dbReference type="EMBL" id="JTDN01000001">
    <property type="protein sequence ID" value="KHL25375.1"/>
    <property type="molecule type" value="Genomic_DNA"/>
</dbReference>
<dbReference type="InterPro" id="IPR000209">
    <property type="entry name" value="Peptidase_S8/S53_dom"/>
</dbReference>
<dbReference type="STRING" id="1572751.PK98_01240"/>
<reference evidence="2 3" key="1">
    <citation type="submission" date="2014-11" db="EMBL/GenBank/DDBJ databases">
        <title>Draft genome sequence of Kirrobacter mercurialis.</title>
        <authorList>
            <person name="Coil D.A."/>
            <person name="Eisen J.A."/>
        </authorList>
    </citation>
    <scope>NUCLEOTIDE SEQUENCE [LARGE SCALE GENOMIC DNA]</scope>
    <source>
        <strain evidence="2 3">Coronado</strain>
    </source>
</reference>
<sequence>MLARGGGALELRADPTALAPERLLVFEVRGAIAPFAEAIRRAGLELVDEEELAGDEDDKAPVAYLMVPDLVALQNIASMWRRWRAGQLVRGETVWADVFERLRDLRTWGPADRVQPHDADILAAEIEGLVDNDLIRLEIELVFRAGEPAARDAEAIVAAAVAARGGLVVSRARIPEIAYHALLADLPVWAIQEVLAHGPGGIAGLEPVIYLRPQSVATGIEVDEPLVPDPVAHEARPLGTPILALLDGVPVAGHRLLVDHITLDDTFDLEPGALVAQRRHGTAMASLIIHGDRNRREPSLPRRVHVIPVMGNGDAFPHDRLVVDLIYLAVLQLRETAPDVVIVNLSLGNAHRPFHGQLSPWARLIDRLAQRFGLLFIVSGGNQTNDIGVPAYQNSIAFEDAAEPDRVTAMVTAINNIAADRRLLSPAETVNGITVGACNDDAVSPADRALARVLVDPFPGRRMANPSSALGPGFANAVKPDILMPGSREHLRVVRTHAHIDVRSSGPARGAGLRVAAPPAGGREDLDGYTSGTSAAAALASRTCHRIHDALEAAYGDEFLRLPSINRAVLLKALLIHPARWPEDMAEVIRRTIGPIGRGQASRQKDNIRRFLGFGCVDADEALACTADRATFFATGMLARDRTATIEVPVPAAIGGQARPHLLAATLAWFTPVSPGRKSYRSCKLRILDPDETEALAIKAHSNQPDGNQTNRGTVFTRVWAGDQAPAVTPNMTVALKVQREPDQAAIIDEPIAYGLAVTLAMPGELRLYNEVVARIAPPVRAGGA</sequence>
<evidence type="ECO:0000313" key="2">
    <source>
        <dbReference type="EMBL" id="KHL25375.1"/>
    </source>
</evidence>
<dbReference type="InterPro" id="IPR036852">
    <property type="entry name" value="Peptidase_S8/S53_dom_sf"/>
</dbReference>